<evidence type="ECO:0000259" key="1">
    <source>
        <dbReference type="PROSITE" id="PS51502"/>
    </source>
</evidence>
<dbReference type="RefSeq" id="XP_023623639.1">
    <property type="nucleotide sequence ID" value="XM_023767871.1"/>
</dbReference>
<feature type="domain" description="Stress-response A/B barrel" evidence="1">
    <location>
        <begin position="1"/>
        <end position="95"/>
    </location>
</feature>
<dbReference type="InterPro" id="IPR013097">
    <property type="entry name" value="Dabb"/>
</dbReference>
<evidence type="ECO:0000313" key="2">
    <source>
        <dbReference type="EMBL" id="CZT16746.1"/>
    </source>
</evidence>
<dbReference type="EMBL" id="FJUY01000003">
    <property type="protein sequence ID" value="CZT16746.1"/>
    <property type="molecule type" value="Genomic_DNA"/>
</dbReference>
<evidence type="ECO:0000313" key="3">
    <source>
        <dbReference type="Proteomes" id="UP000225277"/>
    </source>
</evidence>
<dbReference type="GeneID" id="35597796"/>
<sequence>MFKIPKEEDIEAVLKDSQDGEKYIVSNVARRVLNTTSPLSEGFTIASQSVFKSREDHDFYDQECPAHKELKKTTSKTATGKMTLVTEGDWPEPEL</sequence>
<dbReference type="SUPFAM" id="SSF54909">
    <property type="entry name" value="Dimeric alpha+beta barrel"/>
    <property type="match status" value="1"/>
</dbReference>
<dbReference type="PROSITE" id="PS51502">
    <property type="entry name" value="S_R_A_B_BARREL"/>
    <property type="match status" value="1"/>
</dbReference>
<dbReference type="Proteomes" id="UP000225277">
    <property type="component" value="Unassembled WGS sequence"/>
</dbReference>
<gene>
    <name evidence="2" type="ORF">RCC_02581</name>
</gene>
<proteinExistence type="predicted"/>
<dbReference type="AlphaFoldDB" id="A0A2D3UZQ9"/>
<keyword evidence="3" id="KW-1185">Reference proteome</keyword>
<name>A0A2D3UZQ9_9PEZI</name>
<dbReference type="Gene3D" id="3.30.70.100">
    <property type="match status" value="1"/>
</dbReference>
<dbReference type="InterPro" id="IPR011008">
    <property type="entry name" value="Dimeric_a/b-barrel"/>
</dbReference>
<organism evidence="2 3">
    <name type="scientific">Ramularia collo-cygni</name>
    <dbReference type="NCBI Taxonomy" id="112498"/>
    <lineage>
        <taxon>Eukaryota</taxon>
        <taxon>Fungi</taxon>
        <taxon>Dikarya</taxon>
        <taxon>Ascomycota</taxon>
        <taxon>Pezizomycotina</taxon>
        <taxon>Dothideomycetes</taxon>
        <taxon>Dothideomycetidae</taxon>
        <taxon>Mycosphaerellales</taxon>
        <taxon>Mycosphaerellaceae</taxon>
        <taxon>Ramularia</taxon>
    </lineage>
</organism>
<dbReference type="OrthoDB" id="3830014at2759"/>
<accession>A0A2D3UZQ9</accession>
<protein>
    <recommendedName>
        <fullName evidence="1">Stress-response A/B barrel domain-containing protein</fullName>
    </recommendedName>
</protein>
<reference evidence="2 3" key="1">
    <citation type="submission" date="2016-03" db="EMBL/GenBank/DDBJ databases">
        <authorList>
            <person name="Ploux O."/>
        </authorList>
    </citation>
    <scope>NUCLEOTIDE SEQUENCE [LARGE SCALE GENOMIC DNA]</scope>
    <source>
        <strain evidence="2 3">URUG2</strain>
    </source>
</reference>